<sequence length="62" mass="6888">MRPSYSEVQAAARVLHDEGTRHGWWPRHLTYDGLDPIGQSEFDGIVERILMAAAAARKPAQG</sequence>
<gene>
    <name evidence="1" type="ORF">XH99_36470</name>
</gene>
<evidence type="ECO:0000313" key="2">
    <source>
        <dbReference type="Proteomes" id="UP000289546"/>
    </source>
</evidence>
<protein>
    <submittedName>
        <fullName evidence="1">Uncharacterized protein</fullName>
    </submittedName>
</protein>
<keyword evidence="2" id="KW-1185">Reference proteome</keyword>
<accession>A0A4Q0RTD8</accession>
<reference evidence="1 2" key="1">
    <citation type="submission" date="2015-04" db="EMBL/GenBank/DDBJ databases">
        <title>Comparative genomics of rhizobia nodulating Arachis hypogaea in China.</title>
        <authorList>
            <person name="Li Y."/>
        </authorList>
    </citation>
    <scope>NUCLEOTIDE SEQUENCE [LARGE SCALE GENOMIC DNA]</scope>
    <source>
        <strain evidence="1 2">CCBAU 51757</strain>
    </source>
</reference>
<dbReference type="EMBL" id="LBJQ01000094">
    <property type="protein sequence ID" value="RXH21516.1"/>
    <property type="molecule type" value="Genomic_DNA"/>
</dbReference>
<name>A0A4Q0RTD8_9BRAD</name>
<comment type="caution">
    <text evidence="1">The sequence shown here is derived from an EMBL/GenBank/DDBJ whole genome shotgun (WGS) entry which is preliminary data.</text>
</comment>
<dbReference type="Proteomes" id="UP000289546">
    <property type="component" value="Unassembled WGS sequence"/>
</dbReference>
<proteinExistence type="predicted"/>
<dbReference type="AlphaFoldDB" id="A0A4Q0RTD8"/>
<organism evidence="1 2">
    <name type="scientific">Bradyrhizobium nanningense</name>
    <dbReference type="NCBI Taxonomy" id="1325118"/>
    <lineage>
        <taxon>Bacteria</taxon>
        <taxon>Pseudomonadati</taxon>
        <taxon>Pseudomonadota</taxon>
        <taxon>Alphaproteobacteria</taxon>
        <taxon>Hyphomicrobiales</taxon>
        <taxon>Nitrobacteraceae</taxon>
        <taxon>Bradyrhizobium</taxon>
    </lineage>
</organism>
<evidence type="ECO:0000313" key="1">
    <source>
        <dbReference type="EMBL" id="RXH21516.1"/>
    </source>
</evidence>